<reference evidence="4 5" key="1">
    <citation type="submission" date="2015-07" db="EMBL/GenBank/DDBJ databases">
        <title>High-quality genome of monoxenous trypanosomatid Leptomonas pyrrhocoris.</title>
        <authorList>
            <person name="Flegontov P."/>
            <person name="Butenko A."/>
            <person name="Firsov S."/>
            <person name="Vlcek C."/>
            <person name="Logacheva M.D."/>
            <person name="Field M."/>
            <person name="Filatov D."/>
            <person name="Flegontova O."/>
            <person name="Gerasimov E."/>
            <person name="Jackson A.P."/>
            <person name="Kelly S."/>
            <person name="Opperdoes F."/>
            <person name="O'Reilly A."/>
            <person name="Votypka J."/>
            <person name="Yurchenko V."/>
            <person name="Lukes J."/>
        </authorList>
    </citation>
    <scope>NUCLEOTIDE SEQUENCE [LARGE SCALE GENOMIC DNA]</scope>
    <source>
        <strain evidence="4">H10</strain>
    </source>
</reference>
<accession>A0A0M9G551</accession>
<protein>
    <recommendedName>
        <fullName evidence="3">Flagellar attachment zone protein 1 conserved domain-containing protein</fullName>
    </recommendedName>
</protein>
<feature type="coiled-coil region" evidence="1">
    <location>
        <begin position="415"/>
        <end position="460"/>
    </location>
</feature>
<dbReference type="OrthoDB" id="263354at2759"/>
<feature type="domain" description="Flagellar attachment zone protein 1 conserved" evidence="3">
    <location>
        <begin position="51"/>
        <end position="140"/>
    </location>
</feature>
<evidence type="ECO:0000259" key="3">
    <source>
        <dbReference type="Pfam" id="PF23398"/>
    </source>
</evidence>
<feature type="compositionally biased region" description="Basic and acidic residues" evidence="2">
    <location>
        <begin position="380"/>
        <end position="395"/>
    </location>
</feature>
<proteinExistence type="predicted"/>
<feature type="region of interest" description="Disordered" evidence="2">
    <location>
        <begin position="380"/>
        <end position="401"/>
    </location>
</feature>
<evidence type="ECO:0000313" key="4">
    <source>
        <dbReference type="EMBL" id="KPA82326.1"/>
    </source>
</evidence>
<feature type="region of interest" description="Disordered" evidence="2">
    <location>
        <begin position="330"/>
        <end position="362"/>
    </location>
</feature>
<dbReference type="OMA" id="VTFHVTH"/>
<dbReference type="VEuPathDB" id="TriTrypDB:LpyrH10_05_2790"/>
<gene>
    <name evidence="4" type="ORF">ABB37_03419</name>
</gene>
<evidence type="ECO:0000256" key="2">
    <source>
        <dbReference type="SAM" id="MobiDB-lite"/>
    </source>
</evidence>
<dbReference type="Pfam" id="PF23398">
    <property type="entry name" value="FAZ1_cons"/>
    <property type="match status" value="1"/>
</dbReference>
<sequence length="568" mass="64615">MSTFQHSWVSVFGADEVVYDVPSKLVTELPAPATTTSDDSVDAGVPTVASVTTRLTKKFEGDGWKDLVATVPSLLRQTFVCEASIALDVPQEAISDVQFRLGSLYVTFHVTHDDDISQEEMDRRIEEYPFREMLRLYNQRDGAPDGLDAALQRLKDMEMELSEKERALEKERAAREASAKDLERQLEALKDEVDGPIAQREQELLAQLGKEQAGRKKAESQVKASEEQAKKLMEALKQEKLRAEKQAQRHNDLIAAIIQENKKEKEAKEREYNEQMEVKDYIIENLKSQLRTHTSASASPRNSIIDPDQSGEFSRLMERMEDMAQVLQRTQEKESEARAQVQRLSDALKQSEEARQAESVSYDNNVTALTQQLNSYRDTKLAEEHERRAKEDRQRGRGTVSDAMKENATIVRQYTTSLENLISSLQDRLNALNEEYGGYLHEAEEEVTSQRRILADHEEDSREIRQVFRSTSLGLQKIYWGTREPQAQEIIGQLDSAAGRAETSSAAVRVAIAMLDSKASAFKDNKDWMEQHQKMMRELLVSLRQLTQRALDRQRTMMDDAVAAAAQK</sequence>
<dbReference type="EMBL" id="LGTL01000005">
    <property type="protein sequence ID" value="KPA82326.1"/>
    <property type="molecule type" value="Genomic_DNA"/>
</dbReference>
<dbReference type="AlphaFoldDB" id="A0A0M9G551"/>
<dbReference type="InterPro" id="IPR056614">
    <property type="entry name" value="FAZ1_cons"/>
</dbReference>
<dbReference type="RefSeq" id="XP_015660765.1">
    <property type="nucleotide sequence ID" value="XM_015800758.1"/>
</dbReference>
<dbReference type="Proteomes" id="UP000037923">
    <property type="component" value="Unassembled WGS sequence"/>
</dbReference>
<evidence type="ECO:0000256" key="1">
    <source>
        <dbReference type="SAM" id="Coils"/>
    </source>
</evidence>
<comment type="caution">
    <text evidence="4">The sequence shown here is derived from an EMBL/GenBank/DDBJ whole genome shotgun (WGS) entry which is preliminary data.</text>
</comment>
<dbReference type="GeneID" id="26903710"/>
<feature type="coiled-coil region" evidence="1">
    <location>
        <begin position="147"/>
        <end position="278"/>
    </location>
</feature>
<keyword evidence="5" id="KW-1185">Reference proteome</keyword>
<keyword evidence="1" id="KW-0175">Coiled coil</keyword>
<organism evidence="4 5">
    <name type="scientific">Leptomonas pyrrhocoris</name>
    <name type="common">Firebug parasite</name>
    <dbReference type="NCBI Taxonomy" id="157538"/>
    <lineage>
        <taxon>Eukaryota</taxon>
        <taxon>Discoba</taxon>
        <taxon>Euglenozoa</taxon>
        <taxon>Kinetoplastea</taxon>
        <taxon>Metakinetoplastina</taxon>
        <taxon>Trypanosomatida</taxon>
        <taxon>Trypanosomatidae</taxon>
        <taxon>Leishmaniinae</taxon>
        <taxon>Leptomonas</taxon>
    </lineage>
</organism>
<evidence type="ECO:0000313" key="5">
    <source>
        <dbReference type="Proteomes" id="UP000037923"/>
    </source>
</evidence>
<name>A0A0M9G551_LEPPY</name>